<gene>
    <name evidence="3" type="ORF">B1H20_32640</name>
</gene>
<proteinExistence type="predicted"/>
<dbReference type="KEGG" id="svu:B1H20_32640"/>
<dbReference type="PANTHER" id="PTHR35526:SF3">
    <property type="entry name" value="ANTI-SIGMA-F FACTOR RSBW"/>
    <property type="match status" value="1"/>
</dbReference>
<dbReference type="GeneID" id="63984314"/>
<evidence type="ECO:0000313" key="4">
    <source>
        <dbReference type="Proteomes" id="UP000192445"/>
    </source>
</evidence>
<evidence type="ECO:0000259" key="2">
    <source>
        <dbReference type="Pfam" id="PF13581"/>
    </source>
</evidence>
<dbReference type="AlphaFoldDB" id="A0A1V0UK56"/>
<keyword evidence="3" id="KW-0547">Nucleotide-binding</keyword>
<dbReference type="InterPro" id="IPR050267">
    <property type="entry name" value="Anti-sigma-factor_SerPK"/>
</dbReference>
<dbReference type="EMBL" id="CP020570">
    <property type="protein sequence ID" value="ARF65643.1"/>
    <property type="molecule type" value="Genomic_DNA"/>
</dbReference>
<evidence type="ECO:0000313" key="3">
    <source>
        <dbReference type="EMBL" id="ARF65643.1"/>
    </source>
</evidence>
<keyword evidence="3" id="KW-0067">ATP-binding</keyword>
<dbReference type="InterPro" id="IPR036890">
    <property type="entry name" value="HATPase_C_sf"/>
</dbReference>
<dbReference type="InterPro" id="IPR003594">
    <property type="entry name" value="HATPase_dom"/>
</dbReference>
<reference evidence="3 4" key="1">
    <citation type="submission" date="2017-03" db="EMBL/GenBank/DDBJ databases">
        <title>Complete Genome Sequence of a natural compounds producer, Streptomyces violaceus S21.</title>
        <authorList>
            <person name="Zhong C."/>
            <person name="Zhao Z."/>
            <person name="Fu J."/>
            <person name="Zong G."/>
            <person name="Qin R."/>
            <person name="Cao G."/>
        </authorList>
    </citation>
    <scope>NUCLEOTIDE SEQUENCE [LARGE SCALE GENOMIC DNA]</scope>
    <source>
        <strain evidence="3 4">S21</strain>
    </source>
</reference>
<name>A0A1V0UK56_STRVN</name>
<keyword evidence="1" id="KW-0723">Serine/threonine-protein kinase</keyword>
<dbReference type="Gene3D" id="3.30.565.10">
    <property type="entry name" value="Histidine kinase-like ATPase, C-terminal domain"/>
    <property type="match status" value="1"/>
</dbReference>
<sequence length="164" mass="17568">MERLLVRGTLEQGRRETGATVVARDSAGYEMTSGEIARSRAFVRDFLADAHSRHGLEVSDRAADVAQLVVSELATNVCKYAPGPCLLDLEATEDSLDIVMWDSGAVLPAASPADPARVGRHGLELVLMVCQSFSVHREPVGKRVRVRISLRDDPSGDPAGSTVG</sequence>
<accession>A0A1V0UK56</accession>
<evidence type="ECO:0000256" key="1">
    <source>
        <dbReference type="ARBA" id="ARBA00022527"/>
    </source>
</evidence>
<dbReference type="PANTHER" id="PTHR35526">
    <property type="entry name" value="ANTI-SIGMA-F FACTOR RSBW-RELATED"/>
    <property type="match status" value="1"/>
</dbReference>
<protein>
    <submittedName>
        <fullName evidence="3">ATP-binding protein</fullName>
    </submittedName>
</protein>
<dbReference type="Pfam" id="PF13581">
    <property type="entry name" value="HATPase_c_2"/>
    <property type="match status" value="1"/>
</dbReference>
<dbReference type="OrthoDB" id="4304137at2"/>
<organism evidence="3 4">
    <name type="scientific">Streptomyces violaceoruber</name>
    <dbReference type="NCBI Taxonomy" id="1935"/>
    <lineage>
        <taxon>Bacteria</taxon>
        <taxon>Bacillati</taxon>
        <taxon>Actinomycetota</taxon>
        <taxon>Actinomycetes</taxon>
        <taxon>Kitasatosporales</taxon>
        <taxon>Streptomycetaceae</taxon>
        <taxon>Streptomyces</taxon>
        <taxon>Streptomyces violaceoruber group</taxon>
    </lineage>
</organism>
<dbReference type="STRING" id="1935.B1H20_32640"/>
<dbReference type="GO" id="GO:0005524">
    <property type="term" value="F:ATP binding"/>
    <property type="evidence" value="ECO:0007669"/>
    <property type="project" value="UniProtKB-KW"/>
</dbReference>
<dbReference type="Proteomes" id="UP000192445">
    <property type="component" value="Chromosome"/>
</dbReference>
<keyword evidence="1" id="KW-0808">Transferase</keyword>
<feature type="domain" description="Histidine kinase/HSP90-like ATPase" evidence="2">
    <location>
        <begin position="40"/>
        <end position="147"/>
    </location>
</feature>
<dbReference type="GO" id="GO:0004674">
    <property type="term" value="F:protein serine/threonine kinase activity"/>
    <property type="evidence" value="ECO:0007669"/>
    <property type="project" value="UniProtKB-KW"/>
</dbReference>
<dbReference type="RefSeq" id="WP_030118381.1">
    <property type="nucleotide sequence ID" value="NZ_CP020570.1"/>
</dbReference>
<dbReference type="CDD" id="cd16936">
    <property type="entry name" value="HATPase_RsbW-like"/>
    <property type="match status" value="1"/>
</dbReference>
<keyword evidence="1" id="KW-0418">Kinase</keyword>